<feature type="transmembrane region" description="Helical" evidence="1">
    <location>
        <begin position="54"/>
        <end position="80"/>
    </location>
</feature>
<reference evidence="3" key="3">
    <citation type="submission" date="2015-02" db="UniProtKB">
        <authorList>
            <consortium name="EnsemblProtists"/>
        </authorList>
    </citation>
    <scope>IDENTIFICATION</scope>
    <source>
        <strain evidence="3">DAOM BR144</strain>
    </source>
</reference>
<dbReference type="InterPro" id="IPR032675">
    <property type="entry name" value="LRR_dom_sf"/>
</dbReference>
<evidence type="ECO:0000313" key="3">
    <source>
        <dbReference type="EnsemblProtists" id="PYU1_T008150"/>
    </source>
</evidence>
<name>K3WT56_GLOUD</name>
<keyword evidence="1" id="KW-1133">Transmembrane helix</keyword>
<dbReference type="EnsemblProtists" id="PYU1_T008150">
    <property type="protein sequence ID" value="PYU1_T008150"/>
    <property type="gene ID" value="PYU1_G008134"/>
</dbReference>
<dbReference type="Gene3D" id="3.80.10.10">
    <property type="entry name" value="Ribonuclease Inhibitor"/>
    <property type="match status" value="1"/>
</dbReference>
<evidence type="ECO:0000313" key="4">
    <source>
        <dbReference type="Proteomes" id="UP000019132"/>
    </source>
</evidence>
<dbReference type="InParanoid" id="K3WT56"/>
<dbReference type="Pfam" id="PF26605">
    <property type="entry name" value="WLGC"/>
    <property type="match status" value="1"/>
</dbReference>
<keyword evidence="1" id="KW-0812">Transmembrane</keyword>
<feature type="transmembrane region" description="Helical" evidence="1">
    <location>
        <begin position="205"/>
        <end position="226"/>
    </location>
</feature>
<feature type="transmembrane region" description="Helical" evidence="1">
    <location>
        <begin position="331"/>
        <end position="349"/>
    </location>
</feature>
<dbReference type="VEuPathDB" id="FungiDB:PYU1_G008134"/>
<dbReference type="EMBL" id="GL376619">
    <property type="status" value="NOT_ANNOTATED_CDS"/>
    <property type="molecule type" value="Genomic_DNA"/>
</dbReference>
<proteinExistence type="predicted"/>
<feature type="domain" description="WLGC" evidence="2">
    <location>
        <begin position="618"/>
        <end position="695"/>
    </location>
</feature>
<feature type="transmembrane region" description="Helical" evidence="1">
    <location>
        <begin position="173"/>
        <end position="193"/>
    </location>
</feature>
<dbReference type="InterPro" id="IPR058256">
    <property type="entry name" value="WLGC"/>
</dbReference>
<organism evidence="3 4">
    <name type="scientific">Globisporangium ultimum (strain ATCC 200006 / CBS 805.95 / DAOM BR144)</name>
    <name type="common">Pythium ultimum</name>
    <dbReference type="NCBI Taxonomy" id="431595"/>
    <lineage>
        <taxon>Eukaryota</taxon>
        <taxon>Sar</taxon>
        <taxon>Stramenopiles</taxon>
        <taxon>Oomycota</taxon>
        <taxon>Peronosporomycetes</taxon>
        <taxon>Pythiales</taxon>
        <taxon>Pythiaceae</taxon>
        <taxon>Globisporangium</taxon>
    </lineage>
</organism>
<evidence type="ECO:0000256" key="1">
    <source>
        <dbReference type="SAM" id="Phobius"/>
    </source>
</evidence>
<protein>
    <recommendedName>
        <fullName evidence="2">WLGC domain-containing protein</fullName>
    </recommendedName>
</protein>
<keyword evidence="1" id="KW-0472">Membrane</keyword>
<accession>K3WT56</accession>
<dbReference type="HOGENOM" id="CLU_015143_1_1_1"/>
<reference evidence="4" key="1">
    <citation type="journal article" date="2010" name="Genome Biol.">
        <title>Genome sequence of the necrotrophic plant pathogen Pythium ultimum reveals original pathogenicity mechanisms and effector repertoire.</title>
        <authorList>
            <person name="Levesque C.A."/>
            <person name="Brouwer H."/>
            <person name="Cano L."/>
            <person name="Hamilton J.P."/>
            <person name="Holt C."/>
            <person name="Huitema E."/>
            <person name="Raffaele S."/>
            <person name="Robideau G.P."/>
            <person name="Thines M."/>
            <person name="Win J."/>
            <person name="Zerillo M.M."/>
            <person name="Beakes G.W."/>
            <person name="Boore J.L."/>
            <person name="Busam D."/>
            <person name="Dumas B."/>
            <person name="Ferriera S."/>
            <person name="Fuerstenberg S.I."/>
            <person name="Gachon C.M."/>
            <person name="Gaulin E."/>
            <person name="Govers F."/>
            <person name="Grenville-Briggs L."/>
            <person name="Horner N."/>
            <person name="Hostetler J."/>
            <person name="Jiang R.H."/>
            <person name="Johnson J."/>
            <person name="Krajaejun T."/>
            <person name="Lin H."/>
            <person name="Meijer H.J."/>
            <person name="Moore B."/>
            <person name="Morris P."/>
            <person name="Phuntmart V."/>
            <person name="Puiu D."/>
            <person name="Shetty J."/>
            <person name="Stajich J.E."/>
            <person name="Tripathy S."/>
            <person name="Wawra S."/>
            <person name="van West P."/>
            <person name="Whitty B.R."/>
            <person name="Coutinho P.M."/>
            <person name="Henrissat B."/>
            <person name="Martin F."/>
            <person name="Thomas P.D."/>
            <person name="Tyler B.M."/>
            <person name="De Vries R.P."/>
            <person name="Kamoun S."/>
            <person name="Yandell M."/>
            <person name="Tisserat N."/>
            <person name="Buell C.R."/>
        </authorList>
    </citation>
    <scope>NUCLEOTIDE SEQUENCE</scope>
    <source>
        <strain evidence="4">DAOM:BR144</strain>
    </source>
</reference>
<keyword evidence="4" id="KW-1185">Reference proteome</keyword>
<dbReference type="eggNOG" id="ENOG502SJQD">
    <property type="taxonomic scope" value="Eukaryota"/>
</dbReference>
<dbReference type="SUPFAM" id="SSF52058">
    <property type="entry name" value="L domain-like"/>
    <property type="match status" value="1"/>
</dbReference>
<evidence type="ECO:0000259" key="2">
    <source>
        <dbReference type="Pfam" id="PF26605"/>
    </source>
</evidence>
<dbReference type="OMA" id="HLETFHI"/>
<dbReference type="AlphaFoldDB" id="K3WT56"/>
<dbReference type="Proteomes" id="UP000019132">
    <property type="component" value="Unassembled WGS sequence"/>
</dbReference>
<sequence>MLGPPLLFVVVVCNLWTTWLIVLTFAPSWTANYLMNTEGYDDGNFWLIIESEPWIQALSGFGLLIIVVCYVYVLVTMLFWRNKQRGVDSARLKSRHSRWQTVLLILLPRVRMSAKWRHHQNTLIASWNDLTGFNGCNRKFWNLWLKCIDLTLQTIALIHMLESGFPSALNYGYVVLLAANALSCVVMIWLGALSSAFFEVLVDTIFDLLFAVVFPIVVLVYCYSTFEFDREVLELNVAVFPAGSFERQARMVANPSELFLFRTSFDSLRTQTPLEFLLRIGMNLSFCNRLKRVVEIQIARRTRLGRSSAMARWGSRYPSLANLTRYHHHRVPRWLAIPFVMFGVAVLVYTKRSETASASACASYPECITYARRWRPTGLCPCLILVNADKSPRTYDEWMHSVDMTSVVAELAKSGDLRVLQLINRRLTEFPAPLRRCTDLKHMHIEGKSGFRNLESLPEAFFAGMPTLAYLHLGVHPYLPKLPSFRGLTNIKRMMLACLFGITEIPSMDPLSKLERLNLVYLSGVPRLPDLTPLRRQLRTLTLYRPNQACCNGFIGACNLSHPYCAANAPLYIPSDVRCIQDEAPLATTTTLEIMRANAKTVCQDPTLQIPETPTKDSIDTCQGVSYRKCQRFRDAAVDDGNGTRVPDTGICFNTRMQVLTCTLDPLKVTLRKQQILHRVGPVCDPEVEAWLGCTG</sequence>
<reference evidence="4" key="2">
    <citation type="submission" date="2010-04" db="EMBL/GenBank/DDBJ databases">
        <authorList>
            <person name="Buell R."/>
            <person name="Hamilton J."/>
            <person name="Hostetler J."/>
        </authorList>
    </citation>
    <scope>NUCLEOTIDE SEQUENCE [LARGE SCALE GENOMIC DNA]</scope>
    <source>
        <strain evidence="4">DAOM:BR144</strain>
    </source>
</reference>